<accession>A0A1R0ZBL0</accession>
<comment type="caution">
    <text evidence="1">The sequence shown here is derived from an EMBL/GenBank/DDBJ whole genome shotgun (WGS) entry which is preliminary data.</text>
</comment>
<protein>
    <submittedName>
        <fullName evidence="1">Uncharacterized protein</fullName>
    </submittedName>
</protein>
<evidence type="ECO:0000313" key="2">
    <source>
        <dbReference type="Proteomes" id="UP000187425"/>
    </source>
</evidence>
<organism evidence="1 2">
    <name type="scientific">Paenibacillus odorifer</name>
    <dbReference type="NCBI Taxonomy" id="189426"/>
    <lineage>
        <taxon>Bacteria</taxon>
        <taxon>Bacillati</taxon>
        <taxon>Bacillota</taxon>
        <taxon>Bacilli</taxon>
        <taxon>Bacillales</taxon>
        <taxon>Paenibacillaceae</taxon>
        <taxon>Paenibacillus</taxon>
    </lineage>
</organism>
<gene>
    <name evidence="1" type="ORF">BSK65_22915</name>
</gene>
<dbReference type="EMBL" id="MPTW01000016">
    <property type="protein sequence ID" value="OME66036.1"/>
    <property type="molecule type" value="Genomic_DNA"/>
</dbReference>
<dbReference type="Proteomes" id="UP000187425">
    <property type="component" value="Unassembled WGS sequence"/>
</dbReference>
<proteinExistence type="predicted"/>
<dbReference type="AlphaFoldDB" id="A0A1R0ZBL0"/>
<evidence type="ECO:0000313" key="1">
    <source>
        <dbReference type="EMBL" id="OME66036.1"/>
    </source>
</evidence>
<sequence length="67" mass="8089">MRFYFYENYGEVGKDFIYVYHLKPLHEVKEEYEVDAIEDLRPVRPNCHAMLHKRKPAFLIGIKNDDS</sequence>
<name>A0A1R0ZBL0_9BACL</name>
<reference evidence="1 2" key="1">
    <citation type="submission" date="2016-11" db="EMBL/GenBank/DDBJ databases">
        <title>Paenibacillus species isolates.</title>
        <authorList>
            <person name="Beno S.M."/>
        </authorList>
    </citation>
    <scope>NUCLEOTIDE SEQUENCE [LARGE SCALE GENOMIC DNA]</scope>
    <source>
        <strain evidence="1 2">FSL H7-0443</strain>
    </source>
</reference>